<protein>
    <submittedName>
        <fullName evidence="1">12729_t:CDS:1</fullName>
    </submittedName>
</protein>
<comment type="caution">
    <text evidence="1">The sequence shown here is derived from an EMBL/GenBank/DDBJ whole genome shotgun (WGS) entry which is preliminary data.</text>
</comment>
<evidence type="ECO:0000313" key="1">
    <source>
        <dbReference type="EMBL" id="CAG8644896.1"/>
    </source>
</evidence>
<feature type="non-terminal residue" evidence="1">
    <location>
        <position position="67"/>
    </location>
</feature>
<organism evidence="1 2">
    <name type="scientific">Cetraspora pellucida</name>
    <dbReference type="NCBI Taxonomy" id="1433469"/>
    <lineage>
        <taxon>Eukaryota</taxon>
        <taxon>Fungi</taxon>
        <taxon>Fungi incertae sedis</taxon>
        <taxon>Mucoromycota</taxon>
        <taxon>Glomeromycotina</taxon>
        <taxon>Glomeromycetes</taxon>
        <taxon>Diversisporales</taxon>
        <taxon>Gigasporaceae</taxon>
        <taxon>Cetraspora</taxon>
    </lineage>
</organism>
<evidence type="ECO:0000313" key="2">
    <source>
        <dbReference type="Proteomes" id="UP000789366"/>
    </source>
</evidence>
<proteinExistence type="predicted"/>
<gene>
    <name evidence="1" type="ORF">SPELUC_LOCUS8702</name>
</gene>
<dbReference type="EMBL" id="CAJVPW010013424">
    <property type="protein sequence ID" value="CAG8644896.1"/>
    <property type="molecule type" value="Genomic_DNA"/>
</dbReference>
<reference evidence="1" key="1">
    <citation type="submission" date="2021-06" db="EMBL/GenBank/DDBJ databases">
        <authorList>
            <person name="Kallberg Y."/>
            <person name="Tangrot J."/>
            <person name="Rosling A."/>
        </authorList>
    </citation>
    <scope>NUCLEOTIDE SEQUENCE</scope>
    <source>
        <strain evidence="1">28 12/20/2015</strain>
    </source>
</reference>
<name>A0ACA9NAB5_9GLOM</name>
<keyword evidence="2" id="KW-1185">Reference proteome</keyword>
<accession>A0ACA9NAB5</accession>
<sequence length="67" mass="7156">MNIELATPTPIKINRTSVPSPPTSLPLEIKFGDPLCIAVGFALFTIATTLYPGFKGDGVIDIRSIPE</sequence>
<dbReference type="Proteomes" id="UP000789366">
    <property type="component" value="Unassembled WGS sequence"/>
</dbReference>